<sequence>MSQQQVKPVLKASQNFHNAEVRALFQKDIHDVFRWAELLQLTSEEEMIAAEARADAIELINFKKRLKVLLELCLYLSLILETSTSKQTRRSQEDKCIVHILLLRSGVESNPGPRTWIANNVQEQQLKPRDVANHISARMVDVKIAALIAENQELKRIATLEPGAQKRNAEEGETSTDVKKVKQQ</sequence>
<evidence type="ECO:0000313" key="3">
    <source>
        <dbReference type="Proteomes" id="UP001164746"/>
    </source>
</evidence>
<protein>
    <submittedName>
        <fullName evidence="2">Uncharacterized protein</fullName>
    </submittedName>
</protein>
<gene>
    <name evidence="2" type="ORF">MAR_033355</name>
</gene>
<dbReference type="Proteomes" id="UP001164746">
    <property type="component" value="Chromosome 17"/>
</dbReference>
<evidence type="ECO:0000256" key="1">
    <source>
        <dbReference type="SAM" id="MobiDB-lite"/>
    </source>
</evidence>
<accession>A0ABY7G8Q6</accession>
<organism evidence="2 3">
    <name type="scientific">Mya arenaria</name>
    <name type="common">Soft-shell clam</name>
    <dbReference type="NCBI Taxonomy" id="6604"/>
    <lineage>
        <taxon>Eukaryota</taxon>
        <taxon>Metazoa</taxon>
        <taxon>Spiralia</taxon>
        <taxon>Lophotrochozoa</taxon>
        <taxon>Mollusca</taxon>
        <taxon>Bivalvia</taxon>
        <taxon>Autobranchia</taxon>
        <taxon>Heteroconchia</taxon>
        <taxon>Euheterodonta</taxon>
        <taxon>Imparidentia</taxon>
        <taxon>Neoheterodontei</taxon>
        <taxon>Myida</taxon>
        <taxon>Myoidea</taxon>
        <taxon>Myidae</taxon>
        <taxon>Mya</taxon>
    </lineage>
</organism>
<reference evidence="2" key="1">
    <citation type="submission" date="2022-11" db="EMBL/GenBank/DDBJ databases">
        <title>Centuries of genome instability and evolution in soft-shell clam transmissible cancer (bioRxiv).</title>
        <authorList>
            <person name="Hart S.F.M."/>
            <person name="Yonemitsu M.A."/>
            <person name="Giersch R.M."/>
            <person name="Beal B.F."/>
            <person name="Arriagada G."/>
            <person name="Davis B.W."/>
            <person name="Ostrander E.A."/>
            <person name="Goff S.P."/>
            <person name="Metzger M.J."/>
        </authorList>
    </citation>
    <scope>NUCLEOTIDE SEQUENCE</scope>
    <source>
        <strain evidence="2">MELC-2E11</strain>
        <tissue evidence="2">Siphon/mantle</tissue>
    </source>
</reference>
<name>A0ABY7G8Q6_MYAAR</name>
<dbReference type="EMBL" id="CP111028">
    <property type="protein sequence ID" value="WAR30813.1"/>
    <property type="molecule type" value="Genomic_DNA"/>
</dbReference>
<proteinExistence type="predicted"/>
<evidence type="ECO:0000313" key="2">
    <source>
        <dbReference type="EMBL" id="WAR30813.1"/>
    </source>
</evidence>
<feature type="region of interest" description="Disordered" evidence="1">
    <location>
        <begin position="160"/>
        <end position="184"/>
    </location>
</feature>
<keyword evidence="3" id="KW-1185">Reference proteome</keyword>